<organism evidence="5 6">
    <name type="scientific">Bifidobacterium boum</name>
    <dbReference type="NCBI Taxonomy" id="78343"/>
    <lineage>
        <taxon>Bacteria</taxon>
        <taxon>Bacillati</taxon>
        <taxon>Actinomycetota</taxon>
        <taxon>Actinomycetes</taxon>
        <taxon>Bifidobacteriales</taxon>
        <taxon>Bifidobacteriaceae</taxon>
        <taxon>Bifidobacterium</taxon>
    </lineage>
</organism>
<dbReference type="GO" id="GO:0006152">
    <property type="term" value="P:purine nucleoside catabolic process"/>
    <property type="evidence" value="ECO:0007669"/>
    <property type="project" value="TreeGrafter"/>
</dbReference>
<dbReference type="Proteomes" id="UP000029093">
    <property type="component" value="Unassembled WGS sequence"/>
</dbReference>
<name>A0A086ZP38_9BIFI</name>
<dbReference type="InterPro" id="IPR036452">
    <property type="entry name" value="Ribo_hydro-like"/>
</dbReference>
<dbReference type="EMBL" id="JGYQ01000007">
    <property type="protein sequence ID" value="KFI48288.1"/>
    <property type="molecule type" value="Genomic_DNA"/>
</dbReference>
<dbReference type="EC" id="3.2.2.3" evidence="5"/>
<evidence type="ECO:0000259" key="4">
    <source>
        <dbReference type="Pfam" id="PF01156"/>
    </source>
</evidence>
<keyword evidence="1 5" id="KW-0378">Hydrolase</keyword>
<evidence type="ECO:0000256" key="2">
    <source>
        <dbReference type="ARBA" id="ARBA00023295"/>
    </source>
</evidence>
<evidence type="ECO:0000313" key="6">
    <source>
        <dbReference type="Proteomes" id="UP000029093"/>
    </source>
</evidence>
<dbReference type="PANTHER" id="PTHR12304">
    <property type="entry name" value="INOSINE-URIDINE PREFERRING NUCLEOSIDE HYDROLASE"/>
    <property type="match status" value="1"/>
</dbReference>
<dbReference type="InterPro" id="IPR023186">
    <property type="entry name" value="IUNH"/>
</dbReference>
<dbReference type="PANTHER" id="PTHR12304:SF4">
    <property type="entry name" value="URIDINE NUCLEOSIDASE"/>
    <property type="match status" value="1"/>
</dbReference>
<evidence type="ECO:0000256" key="1">
    <source>
        <dbReference type="ARBA" id="ARBA00022801"/>
    </source>
</evidence>
<evidence type="ECO:0000313" key="5">
    <source>
        <dbReference type="EMBL" id="KFI48288.1"/>
    </source>
</evidence>
<keyword evidence="2 5" id="KW-0326">Glycosidase</keyword>
<comment type="caution">
    <text evidence="5">The sequence shown here is derived from an EMBL/GenBank/DDBJ whole genome shotgun (WGS) entry which is preliminary data.</text>
</comment>
<dbReference type="SUPFAM" id="SSF53590">
    <property type="entry name" value="Nucleoside hydrolase"/>
    <property type="match status" value="2"/>
</dbReference>
<sequence>MDSTTVREDSSQGMPAPGEDQLAPILLDMDTGADDALAIGLLMAYAPERLVAVIATYGNVIQSVAQRNTRDVLDLLGAGSIPVFDGCRCPSWADGFVADRACAHFHGDNGLADLHVSDYMPAPTRQTNVPGVHSGGAVYDFSANDIDFTVAGTVSAGALGADTQHNTAKPHAAAWTDEPAATQSAEPELLKTMTPPIISVGGYLPKLPNLSSAPLRGRNLLATLTDEYGPVEMAVRPADTSGVKAIIEAARRWGKNLTVVCTGPLTDVAAAMIEAPDIIPHLRLVIMGGALTQQGNCFDMVSETNILQDPEAADLVFRSLADITMVGLDVTHRCLLDRQTAEGWANSGKVGRFFADLASFMITANADADPMFAAGAPMHDPLAVAAAIDPSLIRVFDIAMCVDTATGNREGVRGRTIGDGSRLNDPSAPCCHVALDVDAPRFLDMLDRGIPALSQRLA</sequence>
<gene>
    <name evidence="5" type="ORF">BBOU_0418</name>
</gene>
<dbReference type="RefSeq" id="WP_051616639.1">
    <property type="nucleotide sequence ID" value="NZ_JADYTP010000001.1"/>
</dbReference>
<dbReference type="Gene3D" id="3.90.245.10">
    <property type="entry name" value="Ribonucleoside hydrolase-like"/>
    <property type="match status" value="1"/>
</dbReference>
<dbReference type="GeneID" id="303203612"/>
<dbReference type="GO" id="GO:0008477">
    <property type="term" value="F:purine nucleosidase activity"/>
    <property type="evidence" value="ECO:0007669"/>
    <property type="project" value="TreeGrafter"/>
</dbReference>
<protein>
    <submittedName>
        <fullName evidence="5">Inosine/uridine-preferring nucleoside hydrolase</fullName>
        <ecNumber evidence="5">3.2.2.3</ecNumber>
    </submittedName>
</protein>
<keyword evidence="6" id="KW-1185">Reference proteome</keyword>
<dbReference type="GO" id="GO:0045437">
    <property type="term" value="F:uridine nucleosidase activity"/>
    <property type="evidence" value="ECO:0007669"/>
    <property type="project" value="UniProtKB-EC"/>
</dbReference>
<reference evidence="5 6" key="1">
    <citation type="submission" date="2014-03" db="EMBL/GenBank/DDBJ databases">
        <title>Genomics of Bifidobacteria.</title>
        <authorList>
            <person name="Ventura M."/>
            <person name="Milani C."/>
            <person name="Lugli G.A."/>
        </authorList>
    </citation>
    <scope>NUCLEOTIDE SEQUENCE [LARGE SCALE GENOMIC DNA]</scope>
    <source>
        <strain evidence="5 6">LMG 10736</strain>
    </source>
</reference>
<dbReference type="Pfam" id="PF01156">
    <property type="entry name" value="IU_nuc_hydro"/>
    <property type="match status" value="1"/>
</dbReference>
<accession>A0A086ZP38</accession>
<dbReference type="InterPro" id="IPR001910">
    <property type="entry name" value="Inosine/uridine_hydrolase_dom"/>
</dbReference>
<dbReference type="AlphaFoldDB" id="A0A086ZP38"/>
<evidence type="ECO:0000256" key="3">
    <source>
        <dbReference type="SAM" id="MobiDB-lite"/>
    </source>
</evidence>
<feature type="domain" description="Inosine/uridine-preferring nucleoside hydrolase" evidence="4">
    <location>
        <begin position="25"/>
        <end position="444"/>
    </location>
</feature>
<proteinExistence type="predicted"/>
<feature type="region of interest" description="Disordered" evidence="3">
    <location>
        <begin position="1"/>
        <end position="20"/>
    </location>
</feature>
<dbReference type="GO" id="GO:0005829">
    <property type="term" value="C:cytosol"/>
    <property type="evidence" value="ECO:0007669"/>
    <property type="project" value="TreeGrafter"/>
</dbReference>
<feature type="compositionally biased region" description="Basic and acidic residues" evidence="3">
    <location>
        <begin position="1"/>
        <end position="10"/>
    </location>
</feature>